<dbReference type="InterPro" id="IPR011711">
    <property type="entry name" value="GntR_C"/>
</dbReference>
<dbReference type="Pfam" id="PF07729">
    <property type="entry name" value="FCD"/>
    <property type="match status" value="1"/>
</dbReference>
<dbReference type="Gene3D" id="1.20.120.530">
    <property type="entry name" value="GntR ligand-binding domain-like"/>
    <property type="match status" value="1"/>
</dbReference>
<dbReference type="GO" id="GO:0003700">
    <property type="term" value="F:DNA-binding transcription factor activity"/>
    <property type="evidence" value="ECO:0007669"/>
    <property type="project" value="InterPro"/>
</dbReference>
<dbReference type="SUPFAM" id="SSF46785">
    <property type="entry name" value="Winged helix' DNA-binding domain"/>
    <property type="match status" value="1"/>
</dbReference>
<evidence type="ECO:0000313" key="5">
    <source>
        <dbReference type="EMBL" id="MBO1900341.1"/>
    </source>
</evidence>
<evidence type="ECO:0000259" key="4">
    <source>
        <dbReference type="PROSITE" id="PS50949"/>
    </source>
</evidence>
<dbReference type="Proteomes" id="UP000664382">
    <property type="component" value="Unassembled WGS sequence"/>
</dbReference>
<dbReference type="PROSITE" id="PS50949">
    <property type="entry name" value="HTH_GNTR"/>
    <property type="match status" value="1"/>
</dbReference>
<evidence type="ECO:0000256" key="1">
    <source>
        <dbReference type="ARBA" id="ARBA00023015"/>
    </source>
</evidence>
<dbReference type="SMART" id="SM00895">
    <property type="entry name" value="FCD"/>
    <property type="match status" value="1"/>
</dbReference>
<evidence type="ECO:0000256" key="2">
    <source>
        <dbReference type="ARBA" id="ARBA00023125"/>
    </source>
</evidence>
<dbReference type="PANTHER" id="PTHR43537:SF5">
    <property type="entry name" value="UXU OPERON TRANSCRIPTIONAL REGULATOR"/>
    <property type="match status" value="1"/>
</dbReference>
<dbReference type="SUPFAM" id="SSF48008">
    <property type="entry name" value="GntR ligand-binding domain-like"/>
    <property type="match status" value="1"/>
</dbReference>
<dbReference type="InterPro" id="IPR036388">
    <property type="entry name" value="WH-like_DNA-bd_sf"/>
</dbReference>
<keyword evidence="6" id="KW-1185">Reference proteome</keyword>
<dbReference type="GO" id="GO:0003677">
    <property type="term" value="F:DNA binding"/>
    <property type="evidence" value="ECO:0007669"/>
    <property type="project" value="UniProtKB-KW"/>
</dbReference>
<evidence type="ECO:0000313" key="6">
    <source>
        <dbReference type="Proteomes" id="UP000664382"/>
    </source>
</evidence>
<keyword evidence="2" id="KW-0238">DNA-binding</keyword>
<dbReference type="EMBL" id="JAGDYM010000001">
    <property type="protein sequence ID" value="MBO1900341.1"/>
    <property type="molecule type" value="Genomic_DNA"/>
</dbReference>
<dbReference type="InterPro" id="IPR000524">
    <property type="entry name" value="Tscrpt_reg_HTH_GntR"/>
</dbReference>
<feature type="domain" description="HTH gntR-type" evidence="4">
    <location>
        <begin position="1"/>
        <end position="68"/>
    </location>
</feature>
<name>A0A939S6X1_9MICO</name>
<dbReference type="InterPro" id="IPR008920">
    <property type="entry name" value="TF_FadR/GntR_C"/>
</dbReference>
<sequence>MSSPEAVADELRGRILRLEVGAGAPLREVALAAEFGCSRRTVREALLRLDREGVVAHERNRGASVRRLGESAVRDLYRVRRSLETAGARACAAASDERLAATGAAFERLAASARSAQDTAEHALADMRFHAAVIGLVGSPRLDRFFEEVAIEMAYAIRLLQRDEVETRIGAEGVIEEHRRIHDAVLARNPAAAEAAVLEHIDENERRLVRLCSAPD</sequence>
<dbReference type="PANTHER" id="PTHR43537">
    <property type="entry name" value="TRANSCRIPTIONAL REGULATOR, GNTR FAMILY"/>
    <property type="match status" value="1"/>
</dbReference>
<reference evidence="5" key="1">
    <citation type="submission" date="2021-03" db="EMBL/GenBank/DDBJ databases">
        <title>Leucobacter chromiisoli sp. nov., isolated from chromium-containing soil of chemical plant.</title>
        <authorList>
            <person name="Xu Z."/>
        </authorList>
    </citation>
    <scope>NUCLEOTIDE SEQUENCE</scope>
    <source>
        <strain evidence="5">S27</strain>
    </source>
</reference>
<dbReference type="Gene3D" id="1.10.10.10">
    <property type="entry name" value="Winged helix-like DNA-binding domain superfamily/Winged helix DNA-binding domain"/>
    <property type="match status" value="1"/>
</dbReference>
<dbReference type="SMART" id="SM00345">
    <property type="entry name" value="HTH_GNTR"/>
    <property type="match status" value="1"/>
</dbReference>
<dbReference type="RefSeq" id="WP_208094989.1">
    <property type="nucleotide sequence ID" value="NZ_JAGDYM010000001.1"/>
</dbReference>
<dbReference type="InterPro" id="IPR036390">
    <property type="entry name" value="WH_DNA-bd_sf"/>
</dbReference>
<dbReference type="AlphaFoldDB" id="A0A939S6X1"/>
<organism evidence="5 6">
    <name type="scientific">Leucobacter weissii</name>
    <dbReference type="NCBI Taxonomy" id="1983706"/>
    <lineage>
        <taxon>Bacteria</taxon>
        <taxon>Bacillati</taxon>
        <taxon>Actinomycetota</taxon>
        <taxon>Actinomycetes</taxon>
        <taxon>Micrococcales</taxon>
        <taxon>Microbacteriaceae</taxon>
        <taxon>Leucobacter</taxon>
    </lineage>
</organism>
<comment type="caution">
    <text evidence="5">The sequence shown here is derived from an EMBL/GenBank/DDBJ whole genome shotgun (WGS) entry which is preliminary data.</text>
</comment>
<evidence type="ECO:0000256" key="3">
    <source>
        <dbReference type="ARBA" id="ARBA00023163"/>
    </source>
</evidence>
<keyword evidence="1" id="KW-0805">Transcription regulation</keyword>
<proteinExistence type="predicted"/>
<dbReference type="Pfam" id="PF00392">
    <property type="entry name" value="GntR"/>
    <property type="match status" value="1"/>
</dbReference>
<protein>
    <submittedName>
        <fullName evidence="5">GntR family transcriptional regulator</fullName>
    </submittedName>
</protein>
<accession>A0A939S6X1</accession>
<gene>
    <name evidence="5" type="ORF">J4H92_00065</name>
</gene>
<keyword evidence="3" id="KW-0804">Transcription</keyword>